<reference evidence="2" key="1">
    <citation type="submission" date="2018-02" db="EMBL/GenBank/DDBJ databases">
        <authorList>
            <person name="Cohen D.B."/>
            <person name="Kent A.D."/>
        </authorList>
    </citation>
    <scope>NUCLEOTIDE SEQUENCE</scope>
</reference>
<dbReference type="InterPro" id="IPR012337">
    <property type="entry name" value="RNaseH-like_sf"/>
</dbReference>
<proteinExistence type="predicted"/>
<feature type="domain" description="RNase H type-1" evidence="1">
    <location>
        <begin position="661"/>
        <end position="724"/>
    </location>
</feature>
<gene>
    <name evidence="2" type="ORF">FSB_LOCUS54008</name>
</gene>
<dbReference type="SUPFAM" id="SSF56219">
    <property type="entry name" value="DNase I-like"/>
    <property type="match status" value="1"/>
</dbReference>
<accession>A0A2N9IKE1</accession>
<dbReference type="PANTHER" id="PTHR33710">
    <property type="entry name" value="BNAC02G09200D PROTEIN"/>
    <property type="match status" value="1"/>
</dbReference>
<protein>
    <recommendedName>
        <fullName evidence="1">RNase H type-1 domain-containing protein</fullName>
    </recommendedName>
</protein>
<dbReference type="CDD" id="cd06222">
    <property type="entry name" value="RNase_H_like"/>
    <property type="match status" value="1"/>
</dbReference>
<sequence length="755" mass="86162">MMWSNALKIEVVEYNAQIIAIRILEDFGCWILVGFYGPPYHLKRKKAWENLCALLESFEESWMCIGDFNVILDDEEKEGGNKGNSSCPNYLKEILFQMGAVDLGFTGNKFTWTNRRWGRNCIKERLDRGISSINWRIQFQKAVIYHLGAINSDHCPLLLDTNPADKYTPRPFREVLGHCQSKVKEFTSRIESIQALERTEANAIIEAKLQAELSEWLVRNEMIWRRTRNNIDAMKNDAGPWILNTKEIGQHFVNKFKELFGEEDTDFPPDLENLIPHSLSEEDASKLCKIPTSQEIKEALWSMPTLKAPVAPNQSAFIPGRWMAENEVVVQEMLHSFKKSKAKDGLMAIKLDLQKALIDRELLKGNFSGVKMNRGGLDISHVMYADDIMLFSKANAREVEVLNGCLEKYCGDGKSIDVWQDTWIPWLEGYKPSPKDATIPMQHLMVSNFNNQHNKQWNVAALEDYFDNNSVEAIKRIIIPFSPTKDKLSRVKDNKEMFSVKSVYRLCQEQRIMINNGVNYVDLWKLKMHERLKMIVWRIGNNGLRSNQINVANTEDIINLVINPPIYTHATGSAEEKIKVVHNDAKLNLYTTIKALENRILEHVDATTLMDTVENKTKSFWEKPPSGTIKLNTDAAIRGNYATLAVVARDNHGKILLAATKKHCIIEGDAKTCIDACKGRLDDCPWSISAICHDIKSLLRSFPSVVFNWVIKDTNSMAHTLAKFVAQSQFFSFCNINSLPPSEYEVYLRDVSGSA</sequence>
<organism evidence="2">
    <name type="scientific">Fagus sylvatica</name>
    <name type="common">Beechnut</name>
    <dbReference type="NCBI Taxonomy" id="28930"/>
    <lineage>
        <taxon>Eukaryota</taxon>
        <taxon>Viridiplantae</taxon>
        <taxon>Streptophyta</taxon>
        <taxon>Embryophyta</taxon>
        <taxon>Tracheophyta</taxon>
        <taxon>Spermatophyta</taxon>
        <taxon>Magnoliopsida</taxon>
        <taxon>eudicotyledons</taxon>
        <taxon>Gunneridae</taxon>
        <taxon>Pentapetalae</taxon>
        <taxon>rosids</taxon>
        <taxon>fabids</taxon>
        <taxon>Fagales</taxon>
        <taxon>Fagaceae</taxon>
        <taxon>Fagus</taxon>
    </lineage>
</organism>
<dbReference type="InterPro" id="IPR002156">
    <property type="entry name" value="RNaseH_domain"/>
</dbReference>
<dbReference type="InterPro" id="IPR036397">
    <property type="entry name" value="RNaseH_sf"/>
</dbReference>
<dbReference type="InterPro" id="IPR036691">
    <property type="entry name" value="Endo/exonu/phosph_ase_sf"/>
</dbReference>
<evidence type="ECO:0000313" key="2">
    <source>
        <dbReference type="EMBL" id="SPD26126.1"/>
    </source>
</evidence>
<dbReference type="SUPFAM" id="SSF53098">
    <property type="entry name" value="Ribonuclease H-like"/>
    <property type="match status" value="1"/>
</dbReference>
<dbReference type="Gene3D" id="3.60.10.10">
    <property type="entry name" value="Endonuclease/exonuclease/phosphatase"/>
    <property type="match status" value="1"/>
</dbReference>
<dbReference type="EMBL" id="OIVN01006145">
    <property type="protein sequence ID" value="SPD26126.1"/>
    <property type="molecule type" value="Genomic_DNA"/>
</dbReference>
<evidence type="ECO:0000259" key="1">
    <source>
        <dbReference type="Pfam" id="PF13456"/>
    </source>
</evidence>
<dbReference type="PANTHER" id="PTHR33710:SF71">
    <property type="entry name" value="ENDONUCLEASE_EXONUCLEASE_PHOSPHATASE DOMAIN-CONTAINING PROTEIN"/>
    <property type="match status" value="1"/>
</dbReference>
<dbReference type="InterPro" id="IPR044730">
    <property type="entry name" value="RNase_H-like_dom_plant"/>
</dbReference>
<dbReference type="GO" id="GO:0003676">
    <property type="term" value="F:nucleic acid binding"/>
    <property type="evidence" value="ECO:0007669"/>
    <property type="project" value="InterPro"/>
</dbReference>
<name>A0A2N9IKE1_FAGSY</name>
<dbReference type="Gene3D" id="3.30.420.10">
    <property type="entry name" value="Ribonuclease H-like superfamily/Ribonuclease H"/>
    <property type="match status" value="1"/>
</dbReference>
<dbReference type="Pfam" id="PF13456">
    <property type="entry name" value="RVT_3"/>
    <property type="match status" value="1"/>
</dbReference>
<dbReference type="GO" id="GO:0004523">
    <property type="term" value="F:RNA-DNA hybrid ribonuclease activity"/>
    <property type="evidence" value="ECO:0007669"/>
    <property type="project" value="InterPro"/>
</dbReference>
<dbReference type="AlphaFoldDB" id="A0A2N9IKE1"/>